<keyword evidence="3" id="KW-1185">Reference proteome</keyword>
<accession>A0ABV5L063</accession>
<organism evidence="2 3">
    <name type="scientific">Paenibacillus aurantiacus</name>
    <dbReference type="NCBI Taxonomy" id="1936118"/>
    <lineage>
        <taxon>Bacteria</taxon>
        <taxon>Bacillati</taxon>
        <taxon>Bacillota</taxon>
        <taxon>Bacilli</taxon>
        <taxon>Bacillales</taxon>
        <taxon>Paenibacillaceae</taxon>
        <taxon>Paenibacillus</taxon>
    </lineage>
</organism>
<gene>
    <name evidence="2" type="ORF">ACFFSY_33415</name>
</gene>
<dbReference type="InterPro" id="IPR036237">
    <property type="entry name" value="Xyl_isomerase-like_sf"/>
</dbReference>
<evidence type="ECO:0000313" key="3">
    <source>
        <dbReference type="Proteomes" id="UP001589747"/>
    </source>
</evidence>
<evidence type="ECO:0000259" key="1">
    <source>
        <dbReference type="Pfam" id="PF01261"/>
    </source>
</evidence>
<dbReference type="Pfam" id="PF01261">
    <property type="entry name" value="AP_endonuc_2"/>
    <property type="match status" value="1"/>
</dbReference>
<dbReference type="GO" id="GO:0016853">
    <property type="term" value="F:isomerase activity"/>
    <property type="evidence" value="ECO:0007669"/>
    <property type="project" value="UniProtKB-KW"/>
</dbReference>
<dbReference type="PANTHER" id="PTHR12110:SF41">
    <property type="entry name" value="INOSOSE DEHYDRATASE"/>
    <property type="match status" value="1"/>
</dbReference>
<dbReference type="SUPFAM" id="SSF51658">
    <property type="entry name" value="Xylose isomerase-like"/>
    <property type="match status" value="1"/>
</dbReference>
<dbReference type="InterPro" id="IPR013022">
    <property type="entry name" value="Xyl_isomerase-like_TIM-brl"/>
</dbReference>
<reference evidence="2 3" key="1">
    <citation type="submission" date="2024-09" db="EMBL/GenBank/DDBJ databases">
        <authorList>
            <person name="Sun Q."/>
            <person name="Mori K."/>
        </authorList>
    </citation>
    <scope>NUCLEOTIDE SEQUENCE [LARGE SCALE GENOMIC DNA]</scope>
    <source>
        <strain evidence="2 3">TISTR 2452</strain>
    </source>
</reference>
<dbReference type="RefSeq" id="WP_377502673.1">
    <property type="nucleotide sequence ID" value="NZ_JBHMDO010000054.1"/>
</dbReference>
<dbReference type="Gene3D" id="3.20.20.150">
    <property type="entry name" value="Divalent-metal-dependent TIM barrel enzymes"/>
    <property type="match status" value="1"/>
</dbReference>
<proteinExistence type="predicted"/>
<dbReference type="InterPro" id="IPR050312">
    <property type="entry name" value="IolE/XylAMocC-like"/>
</dbReference>
<protein>
    <submittedName>
        <fullName evidence="2">Sugar phosphate isomerase/epimerase family protein</fullName>
    </submittedName>
</protein>
<feature type="domain" description="Xylose isomerase-like TIM barrel" evidence="1">
    <location>
        <begin position="24"/>
        <end position="287"/>
    </location>
</feature>
<name>A0ABV5L063_9BACL</name>
<comment type="caution">
    <text evidence="2">The sequence shown here is derived from an EMBL/GenBank/DDBJ whole genome shotgun (WGS) entry which is preliminary data.</text>
</comment>
<sequence>MSMLAGINVYSVHEQLGADYFGTLEKLAEAGYENLELISFNMRKGTRLRDDYPAEAVHGKLQQLGLRAIAVHEGPSPGQGLLDHDWDEVMTYYETLGCESIVLPSVWVQDRESTLRLSEQLGILGRRLQDGGFNLYVHNHAHEFRPDGDATLFDLLADNTDPASLKFEIDMVWVIRAGLDPIAVLEKFGGRCDMVHQKDLNKQLAGPANLFEAIRQHGDEALPIFEAYRKYIAETDFVDLGTGQFDFASAYERIKAMGHVRYALVENEGKSADKFGSIRNDLNVLRQYL</sequence>
<dbReference type="EMBL" id="JBHMDO010000054">
    <property type="protein sequence ID" value="MFB9330867.1"/>
    <property type="molecule type" value="Genomic_DNA"/>
</dbReference>
<dbReference type="PANTHER" id="PTHR12110">
    <property type="entry name" value="HYDROXYPYRUVATE ISOMERASE"/>
    <property type="match status" value="1"/>
</dbReference>
<keyword evidence="2" id="KW-0413">Isomerase</keyword>
<evidence type="ECO:0000313" key="2">
    <source>
        <dbReference type="EMBL" id="MFB9330867.1"/>
    </source>
</evidence>
<dbReference type="Proteomes" id="UP001589747">
    <property type="component" value="Unassembled WGS sequence"/>
</dbReference>